<evidence type="ECO:0000313" key="1">
    <source>
        <dbReference type="EMBL" id="KKN16921.1"/>
    </source>
</evidence>
<gene>
    <name evidence="1" type="ORF">LCGC14_0971260</name>
</gene>
<comment type="caution">
    <text evidence="1">The sequence shown here is derived from an EMBL/GenBank/DDBJ whole genome shotgun (WGS) entry which is preliminary data.</text>
</comment>
<dbReference type="EMBL" id="LAZR01003570">
    <property type="protein sequence ID" value="KKN16921.1"/>
    <property type="molecule type" value="Genomic_DNA"/>
</dbReference>
<dbReference type="AlphaFoldDB" id="A0A0F9QUU9"/>
<proteinExistence type="predicted"/>
<accession>A0A0F9QUU9</accession>
<name>A0A0F9QUU9_9ZZZZ</name>
<reference evidence="1" key="1">
    <citation type="journal article" date="2015" name="Nature">
        <title>Complex archaea that bridge the gap between prokaryotes and eukaryotes.</title>
        <authorList>
            <person name="Spang A."/>
            <person name="Saw J.H."/>
            <person name="Jorgensen S.L."/>
            <person name="Zaremba-Niedzwiedzka K."/>
            <person name="Martijn J."/>
            <person name="Lind A.E."/>
            <person name="van Eijk R."/>
            <person name="Schleper C."/>
            <person name="Guy L."/>
            <person name="Ettema T.J."/>
        </authorList>
    </citation>
    <scope>NUCLEOTIDE SEQUENCE</scope>
</reference>
<protein>
    <submittedName>
        <fullName evidence="1">Uncharacterized protein</fullName>
    </submittedName>
</protein>
<sequence>MGAYYELTAVGEKRLNRIERRMGSRGHAELSDDDFVLLEVGRNQSTSQEGFYHHMEELGYDRDVVRDLLADWHFAGYLK</sequence>
<organism evidence="1">
    <name type="scientific">marine sediment metagenome</name>
    <dbReference type="NCBI Taxonomy" id="412755"/>
    <lineage>
        <taxon>unclassified sequences</taxon>
        <taxon>metagenomes</taxon>
        <taxon>ecological metagenomes</taxon>
    </lineage>
</organism>